<dbReference type="RefSeq" id="WP_015500748.1">
    <property type="nucleotide sequence ID" value="NC_020911.1"/>
</dbReference>
<evidence type="ECO:0000313" key="13">
    <source>
        <dbReference type="EMBL" id="AGI68769.1"/>
    </source>
</evidence>
<dbReference type="Gene3D" id="2.30.30.60">
    <property type="match status" value="1"/>
</dbReference>
<evidence type="ECO:0000256" key="2">
    <source>
        <dbReference type="ARBA" id="ARBA00008017"/>
    </source>
</evidence>
<dbReference type="HOGENOM" id="CLU_011796_0_0_5"/>
<feature type="transmembrane region" description="Helical" evidence="8">
    <location>
        <begin position="410"/>
        <end position="430"/>
    </location>
</feature>
<organism evidence="13 14">
    <name type="scientific">Octadecabacter antarcticus 307</name>
    <dbReference type="NCBI Taxonomy" id="391626"/>
    <lineage>
        <taxon>Bacteria</taxon>
        <taxon>Pseudomonadati</taxon>
        <taxon>Pseudomonadota</taxon>
        <taxon>Alphaproteobacteria</taxon>
        <taxon>Rhodobacterales</taxon>
        <taxon>Roseobacteraceae</taxon>
        <taxon>Octadecabacter</taxon>
    </lineage>
</organism>
<feature type="transmembrane region" description="Helical" evidence="8">
    <location>
        <begin position="436"/>
        <end position="454"/>
    </location>
</feature>
<evidence type="ECO:0000256" key="8">
    <source>
        <dbReference type="SAM" id="Phobius"/>
    </source>
</evidence>
<dbReference type="InterPro" id="IPR011014">
    <property type="entry name" value="MscS_channel_TM-2"/>
</dbReference>
<dbReference type="InterPro" id="IPR010920">
    <property type="entry name" value="LSM_dom_sf"/>
</dbReference>
<dbReference type="KEGG" id="oat:OAN307_c32520"/>
<protein>
    <submittedName>
        <fullName evidence="13">Putative mscS family protein</fullName>
    </submittedName>
</protein>
<evidence type="ECO:0000259" key="10">
    <source>
        <dbReference type="Pfam" id="PF00924"/>
    </source>
</evidence>
<feature type="transmembrane region" description="Helical" evidence="8">
    <location>
        <begin position="364"/>
        <end position="384"/>
    </location>
</feature>
<dbReference type="GO" id="GO:0008381">
    <property type="term" value="F:mechanosensitive monoatomic ion channel activity"/>
    <property type="evidence" value="ECO:0007669"/>
    <property type="project" value="UniProtKB-ARBA"/>
</dbReference>
<dbReference type="Pfam" id="PF12607">
    <property type="entry name" value="DUF3772"/>
    <property type="match status" value="1"/>
</dbReference>
<name>M9R7W8_9RHOB</name>
<gene>
    <name evidence="13" type="ORF">OAN307_c32520</name>
</gene>
<evidence type="ECO:0000256" key="3">
    <source>
        <dbReference type="ARBA" id="ARBA00022475"/>
    </source>
</evidence>
<dbReference type="AlphaFoldDB" id="M9R7W8"/>
<dbReference type="Gene3D" id="1.10.287.1260">
    <property type="match status" value="1"/>
</dbReference>
<keyword evidence="5 8" id="KW-1133">Transmembrane helix</keyword>
<dbReference type="STRING" id="391626.OAN307_c32520"/>
<feature type="region of interest" description="Disordered" evidence="7">
    <location>
        <begin position="786"/>
        <end position="818"/>
    </location>
</feature>
<evidence type="ECO:0000256" key="9">
    <source>
        <dbReference type="SAM" id="SignalP"/>
    </source>
</evidence>
<evidence type="ECO:0000259" key="11">
    <source>
        <dbReference type="Pfam" id="PF12607"/>
    </source>
</evidence>
<evidence type="ECO:0000256" key="1">
    <source>
        <dbReference type="ARBA" id="ARBA00004651"/>
    </source>
</evidence>
<comment type="subcellular location">
    <subcellularLocation>
        <location evidence="1">Cell membrane</location>
        <topology evidence="1">Multi-pass membrane protein</topology>
    </subcellularLocation>
</comment>
<dbReference type="Gene3D" id="3.30.70.100">
    <property type="match status" value="1"/>
</dbReference>
<evidence type="ECO:0000256" key="6">
    <source>
        <dbReference type="ARBA" id="ARBA00023136"/>
    </source>
</evidence>
<dbReference type="Proteomes" id="UP000005307">
    <property type="component" value="Chromosome"/>
</dbReference>
<keyword evidence="6 8" id="KW-0472">Membrane</keyword>
<dbReference type="InterPro" id="IPR023408">
    <property type="entry name" value="MscS_beta-dom_sf"/>
</dbReference>
<feature type="domain" description="DUF3772" evidence="11">
    <location>
        <begin position="142"/>
        <end position="201"/>
    </location>
</feature>
<reference evidence="13 14" key="1">
    <citation type="journal article" date="2013" name="PLoS ONE">
        <title>Poles Apart: Arctic and Antarctic Octadecabacter strains Share High Genome Plasticity and a New Type of Xanthorhodopsin.</title>
        <authorList>
            <person name="Vollmers J."/>
            <person name="Voget S."/>
            <person name="Dietrich S."/>
            <person name="Gollnow K."/>
            <person name="Smits M."/>
            <person name="Meyer K."/>
            <person name="Brinkhoff T."/>
            <person name="Simon M."/>
            <person name="Daniel R."/>
        </authorList>
    </citation>
    <scope>NUCLEOTIDE SEQUENCE [LARGE SCALE GENOMIC DNA]</scope>
    <source>
        <strain evidence="13 14">307</strain>
    </source>
</reference>
<feature type="signal peptide" evidence="9">
    <location>
        <begin position="1"/>
        <end position="21"/>
    </location>
</feature>
<evidence type="ECO:0000256" key="5">
    <source>
        <dbReference type="ARBA" id="ARBA00022989"/>
    </source>
</evidence>
<dbReference type="SUPFAM" id="SSF82689">
    <property type="entry name" value="Mechanosensitive channel protein MscS (YggB), C-terminal domain"/>
    <property type="match status" value="1"/>
</dbReference>
<dbReference type="Pfam" id="PF21082">
    <property type="entry name" value="MS_channel_3rd"/>
    <property type="match status" value="1"/>
</dbReference>
<evidence type="ECO:0000256" key="7">
    <source>
        <dbReference type="SAM" id="MobiDB-lite"/>
    </source>
</evidence>
<feature type="domain" description="Mechanosensitive ion channel MscS" evidence="10">
    <location>
        <begin position="610"/>
        <end position="677"/>
    </location>
</feature>
<evidence type="ECO:0000259" key="12">
    <source>
        <dbReference type="Pfam" id="PF21082"/>
    </source>
</evidence>
<feature type="transmembrane region" description="Helical" evidence="8">
    <location>
        <begin position="475"/>
        <end position="499"/>
    </location>
</feature>
<feature type="transmembrane region" description="Helical" evidence="8">
    <location>
        <begin position="527"/>
        <end position="544"/>
    </location>
</feature>
<feature type="domain" description="Mechanosensitive ion channel MscS C-terminal" evidence="12">
    <location>
        <begin position="686"/>
        <end position="767"/>
    </location>
</feature>
<dbReference type="InterPro" id="IPR006685">
    <property type="entry name" value="MscS_channel_2nd"/>
</dbReference>
<evidence type="ECO:0000313" key="14">
    <source>
        <dbReference type="Proteomes" id="UP000005307"/>
    </source>
</evidence>
<dbReference type="PANTHER" id="PTHR30347">
    <property type="entry name" value="POTASSIUM CHANNEL RELATED"/>
    <property type="match status" value="1"/>
</dbReference>
<dbReference type="SUPFAM" id="SSF82861">
    <property type="entry name" value="Mechanosensitive channel protein MscS (YggB), transmembrane region"/>
    <property type="match status" value="1"/>
</dbReference>
<dbReference type="Pfam" id="PF00924">
    <property type="entry name" value="MS_channel_2nd"/>
    <property type="match status" value="1"/>
</dbReference>
<dbReference type="InterPro" id="IPR052702">
    <property type="entry name" value="MscS-like_channel"/>
</dbReference>
<keyword evidence="4 8" id="KW-0812">Transmembrane</keyword>
<feature type="transmembrane region" description="Helical" evidence="8">
    <location>
        <begin position="594"/>
        <end position="623"/>
    </location>
</feature>
<evidence type="ECO:0000256" key="4">
    <source>
        <dbReference type="ARBA" id="ARBA00022692"/>
    </source>
</evidence>
<dbReference type="InterPro" id="IPR022249">
    <property type="entry name" value="DUF3772"/>
</dbReference>
<keyword evidence="14" id="KW-1185">Reference proteome</keyword>
<dbReference type="PANTHER" id="PTHR30347:SF1">
    <property type="entry name" value="MECHANOSENSITIVE CHANNEL MSCK"/>
    <property type="match status" value="1"/>
</dbReference>
<feature type="transmembrane region" description="Helical" evidence="8">
    <location>
        <begin position="565"/>
        <end position="588"/>
    </location>
</feature>
<proteinExistence type="inferred from homology"/>
<dbReference type="InterPro" id="IPR049278">
    <property type="entry name" value="MS_channel_C"/>
</dbReference>
<comment type="similarity">
    <text evidence="2">Belongs to the MscS (TC 1.A.23) family.</text>
</comment>
<dbReference type="eggNOG" id="COG3264">
    <property type="taxonomic scope" value="Bacteria"/>
</dbReference>
<feature type="transmembrane region" description="Helical" evidence="8">
    <location>
        <begin position="255"/>
        <end position="280"/>
    </location>
</feature>
<keyword evidence="3" id="KW-1003">Cell membrane</keyword>
<sequence>MRHTVVCLFASVMFFCATSLAAQDVGEVASTLDSAVADGVTAPAAVFSDIDDWNALTSRAEAALEAGRASSVAFGDLRNELAEWRDKFATRQSVNRSRIVTVGAQIASLGDVPETGAEDSRVAARRASLTQQLGLLRVPVTLAAEANTQANGLIGEIDSLVRERQADRLTERTQSPLNPTGWSRTWDSLNGALRSIRAEVTSAISNPSRRSEFATVLPVILFLLAVAVVFILRGRAWFDRVASLIIAHSHRGQQVVRFMLSLGQVIIPFVGLAALTYALLISGMMGRRLDQVIDVLPELGLFPILAHWIAGRLLPNGTPLESHPLDLSVEVSSRAHRRLILLGYSLMLFGLADAFTTVNTFPPVVATVFIFPFGLLIAWALYWLGQRLRKIQPVDTEDGARSFRITLRSLLGRGLMAAAIVGVVFAVLGYGNAFDVLTFPAAMTVYMLAILLMLQRLTVDVYSLLTRSKNGSQDALIPVLIGFLLILGALPVLAIIWGAKGTDITELWAQFREGFSIGATQISPTNFLLFALVFIVGYTITRLVQGALRSTVLPRTKLDIGGQNAVVSGLGYVGIFLAALIAITTAGIDLSGLAIVAGALSVGIGFGLQNIVSNFISGIILLIERPISQGDWIEVGGQMGYVRDISVRSTRIETFDRTDVIVPNADLISNQVINWTRGNNVGRAIVPVGVAYGTDTEWVTGILREIAEAHPMVVMNPPPSVVFMGFGADSLDFQIRAILRDVNYVLSVKSDMNHAIAKRFGAEGIEIPFGQRDIWLRNPEVLDFSAKRPARKAAPQSSKQGPQKDAPPKGDAEGDVSS</sequence>
<dbReference type="SUPFAM" id="SSF50182">
    <property type="entry name" value="Sm-like ribonucleoproteins"/>
    <property type="match status" value="1"/>
</dbReference>
<feature type="transmembrane region" description="Helical" evidence="8">
    <location>
        <begin position="339"/>
        <end position="358"/>
    </location>
</feature>
<feature type="chain" id="PRO_5004102078" evidence="9">
    <location>
        <begin position="22"/>
        <end position="818"/>
    </location>
</feature>
<dbReference type="EMBL" id="CP003740">
    <property type="protein sequence ID" value="AGI68769.1"/>
    <property type="molecule type" value="Genomic_DNA"/>
</dbReference>
<keyword evidence="9" id="KW-0732">Signal</keyword>
<dbReference type="InterPro" id="IPR011066">
    <property type="entry name" value="MscS_channel_C_sf"/>
</dbReference>
<accession>M9R7W8</accession>
<dbReference type="GO" id="GO:0005886">
    <property type="term" value="C:plasma membrane"/>
    <property type="evidence" value="ECO:0007669"/>
    <property type="project" value="UniProtKB-SubCell"/>
</dbReference>
<feature type="transmembrane region" description="Helical" evidence="8">
    <location>
        <begin position="213"/>
        <end position="234"/>
    </location>
</feature>
<dbReference type="OrthoDB" id="9799209at2"/>